<dbReference type="InterPro" id="IPR039871">
    <property type="entry name" value="FAM8A1"/>
</dbReference>
<feature type="transmembrane region" description="Helical" evidence="6">
    <location>
        <begin position="318"/>
        <end position="337"/>
    </location>
</feature>
<comment type="subcellular location">
    <subcellularLocation>
        <location evidence="1">Membrane</location>
        <topology evidence="1">Multi-pass membrane protein</topology>
    </subcellularLocation>
</comment>
<protein>
    <submittedName>
        <fullName evidence="8">FAM8A1_2 protein</fullName>
    </submittedName>
</protein>
<evidence type="ECO:0000313" key="8">
    <source>
        <dbReference type="EMBL" id="JAG79677.1"/>
    </source>
</evidence>
<dbReference type="EMBL" id="GBYB01009910">
    <property type="protein sequence ID" value="JAG79677.1"/>
    <property type="molecule type" value="Transcribed_RNA"/>
</dbReference>
<feature type="non-terminal residue" evidence="8">
    <location>
        <position position="1"/>
    </location>
</feature>
<evidence type="ECO:0000256" key="6">
    <source>
        <dbReference type="SAM" id="Phobius"/>
    </source>
</evidence>
<dbReference type="AlphaFoldDB" id="A0A0C9RNF8"/>
<evidence type="ECO:0000256" key="5">
    <source>
        <dbReference type="SAM" id="MobiDB-lite"/>
    </source>
</evidence>
<accession>A0A0C9RNF8</accession>
<name>A0A0C9RNF8_9HYME</name>
<sequence length="366" mass="41616">NNTSFLGIYSTSDRHTFSICFDSNSSFESLKKIEKKQINDARPILVISTIETSRFPRDLVTNGVIKQSMANNNPANTEEREKVCTMEERTEYFTKLEKWLQEAYAWQTVAAMFPYYLMSGQILQPNGSNFIPQLSTNTGVPGFPSGSSTPNDSTRLRDRRDSRPGPILTPEGIEYRIPPIWKRFVAELIDSVMLFLLKLMITFVALDIFAAMNMEPYKLDLLQTSLRIVDYKMAMEVASRILVWELMHRFIVCIFEALWLQHGMHGRIGGATPGKSVMGLRVVQCRNITPVNRPGDPDAVIVSPGTDLGLPLALGRSIVKNLIMTFLFPICFSLFSFRFNRTGYDLACSSIVVEDPYRQNNRPYHR</sequence>
<reference evidence="8" key="1">
    <citation type="submission" date="2015-01" db="EMBL/GenBank/DDBJ databases">
        <title>Transcriptome Assembly of Fopius arisanus.</title>
        <authorList>
            <person name="Geib S."/>
        </authorList>
    </citation>
    <scope>NUCLEOTIDE SEQUENCE</scope>
</reference>
<dbReference type="PANTHER" id="PTHR13659:SF5">
    <property type="entry name" value="PROTEIN FAM8A1"/>
    <property type="match status" value="1"/>
</dbReference>
<gene>
    <name evidence="8" type="primary">FAM8A1_2</name>
    <name evidence="8" type="ORF">g.15980</name>
</gene>
<feature type="region of interest" description="Disordered" evidence="5">
    <location>
        <begin position="134"/>
        <end position="167"/>
    </location>
</feature>
<dbReference type="Pfam" id="PF06271">
    <property type="entry name" value="RDD"/>
    <property type="match status" value="1"/>
</dbReference>
<dbReference type="PANTHER" id="PTHR13659">
    <property type="entry name" value="AUTOSOMAL HIGHLY CONSERVED PROTEIN"/>
    <property type="match status" value="1"/>
</dbReference>
<dbReference type="GO" id="GO:0016020">
    <property type="term" value="C:membrane"/>
    <property type="evidence" value="ECO:0007669"/>
    <property type="project" value="UniProtKB-SubCell"/>
</dbReference>
<feature type="compositionally biased region" description="Polar residues" evidence="5">
    <location>
        <begin position="134"/>
        <end position="151"/>
    </location>
</feature>
<dbReference type="InterPro" id="IPR010432">
    <property type="entry name" value="RDD"/>
</dbReference>
<evidence type="ECO:0000256" key="1">
    <source>
        <dbReference type="ARBA" id="ARBA00004141"/>
    </source>
</evidence>
<evidence type="ECO:0000259" key="7">
    <source>
        <dbReference type="Pfam" id="PF06271"/>
    </source>
</evidence>
<feature type="transmembrane region" description="Helical" evidence="6">
    <location>
        <begin position="192"/>
        <end position="212"/>
    </location>
</feature>
<keyword evidence="4 6" id="KW-0472">Membrane</keyword>
<evidence type="ECO:0000256" key="4">
    <source>
        <dbReference type="ARBA" id="ARBA00023136"/>
    </source>
</evidence>
<proteinExistence type="predicted"/>
<evidence type="ECO:0000256" key="2">
    <source>
        <dbReference type="ARBA" id="ARBA00022692"/>
    </source>
</evidence>
<keyword evidence="3 6" id="KW-1133">Transmembrane helix</keyword>
<keyword evidence="2 6" id="KW-0812">Transmembrane</keyword>
<feature type="domain" description="RDD" evidence="7">
    <location>
        <begin position="178"/>
        <end position="287"/>
    </location>
</feature>
<evidence type="ECO:0000256" key="3">
    <source>
        <dbReference type="ARBA" id="ARBA00022989"/>
    </source>
</evidence>
<organism evidence="8">
    <name type="scientific">Fopius arisanus</name>
    <dbReference type="NCBI Taxonomy" id="64838"/>
    <lineage>
        <taxon>Eukaryota</taxon>
        <taxon>Metazoa</taxon>
        <taxon>Ecdysozoa</taxon>
        <taxon>Arthropoda</taxon>
        <taxon>Hexapoda</taxon>
        <taxon>Insecta</taxon>
        <taxon>Pterygota</taxon>
        <taxon>Neoptera</taxon>
        <taxon>Endopterygota</taxon>
        <taxon>Hymenoptera</taxon>
        <taxon>Apocrita</taxon>
        <taxon>Ichneumonoidea</taxon>
        <taxon>Braconidae</taxon>
        <taxon>Opiinae</taxon>
        <taxon>Fopius</taxon>
    </lineage>
</organism>
<feature type="compositionally biased region" description="Basic and acidic residues" evidence="5">
    <location>
        <begin position="154"/>
        <end position="163"/>
    </location>
</feature>